<comment type="caution">
    <text evidence="6">The sequence shown here is derived from an EMBL/GenBank/DDBJ whole genome shotgun (WGS) entry which is preliminary data.</text>
</comment>
<evidence type="ECO:0000256" key="1">
    <source>
        <dbReference type="ARBA" id="ARBA00009437"/>
    </source>
</evidence>
<dbReference type="PANTHER" id="PTHR30537:SF5">
    <property type="entry name" value="HTH-TYPE TRANSCRIPTIONAL ACTIVATOR TTDR-RELATED"/>
    <property type="match status" value="1"/>
</dbReference>
<dbReference type="InterPro" id="IPR036390">
    <property type="entry name" value="WH_DNA-bd_sf"/>
</dbReference>
<sequence>MDTFDGLKAVVAVVEAGSFTAAANNLGISKSLVSKYVTEVESNLGVRLFNRNSRSLVLTDAGHQYYRHARQLLEAYSSMVDEVITKQTSPRGLLRVSSPIAFGEHILARLLPKFSNLFPDIDVELQISNTPVNMLKDNIDVRIKSGHVDDSDMIARRLCDWPLIVCAAPSYLQANGTPATPQALSEHRCILDSHLRDGRNWTFNSVTGDHYTVPVHSNIKTNNPQALVNLVKAGGGIGLMAKHSVVTELANGRLVELFPEQACVNMDIFMIYPHRQHIPCKVQCFIDFMLQEIGSPFVNGT</sequence>
<dbReference type="PROSITE" id="PS50931">
    <property type="entry name" value="HTH_LYSR"/>
    <property type="match status" value="1"/>
</dbReference>
<dbReference type="PANTHER" id="PTHR30537">
    <property type="entry name" value="HTH-TYPE TRANSCRIPTIONAL REGULATOR"/>
    <property type="match status" value="1"/>
</dbReference>
<evidence type="ECO:0000256" key="3">
    <source>
        <dbReference type="ARBA" id="ARBA00023125"/>
    </source>
</evidence>
<dbReference type="InterPro" id="IPR000847">
    <property type="entry name" value="LysR_HTH_N"/>
</dbReference>
<organism evidence="6 7">
    <name type="scientific">Gilvimarinus gilvus</name>
    <dbReference type="NCBI Taxonomy" id="3058038"/>
    <lineage>
        <taxon>Bacteria</taxon>
        <taxon>Pseudomonadati</taxon>
        <taxon>Pseudomonadota</taxon>
        <taxon>Gammaproteobacteria</taxon>
        <taxon>Cellvibrionales</taxon>
        <taxon>Cellvibrionaceae</taxon>
        <taxon>Gilvimarinus</taxon>
    </lineage>
</organism>
<dbReference type="SUPFAM" id="SSF53850">
    <property type="entry name" value="Periplasmic binding protein-like II"/>
    <property type="match status" value="1"/>
</dbReference>
<dbReference type="Gene3D" id="3.40.190.290">
    <property type="match status" value="1"/>
</dbReference>
<dbReference type="Pfam" id="PF00126">
    <property type="entry name" value="HTH_1"/>
    <property type="match status" value="1"/>
</dbReference>
<dbReference type="RefSeq" id="WP_302721683.1">
    <property type="nucleotide sequence ID" value="NZ_JAULRU010000371.1"/>
</dbReference>
<evidence type="ECO:0000313" key="7">
    <source>
        <dbReference type="Proteomes" id="UP001273505"/>
    </source>
</evidence>
<dbReference type="InterPro" id="IPR058163">
    <property type="entry name" value="LysR-type_TF_proteobact-type"/>
</dbReference>
<keyword evidence="7" id="KW-1185">Reference proteome</keyword>
<keyword evidence="4" id="KW-0804">Transcription</keyword>
<dbReference type="Pfam" id="PF03466">
    <property type="entry name" value="LysR_substrate"/>
    <property type="match status" value="1"/>
</dbReference>
<proteinExistence type="inferred from homology"/>
<dbReference type="CDD" id="cd08422">
    <property type="entry name" value="PBP2_CrgA_like"/>
    <property type="match status" value="1"/>
</dbReference>
<evidence type="ECO:0000313" key="6">
    <source>
        <dbReference type="EMBL" id="MDX6851132.1"/>
    </source>
</evidence>
<evidence type="ECO:0000259" key="5">
    <source>
        <dbReference type="PROSITE" id="PS50931"/>
    </source>
</evidence>
<gene>
    <name evidence="6" type="ORF">SCD92_17270</name>
</gene>
<dbReference type="Gene3D" id="1.10.10.10">
    <property type="entry name" value="Winged helix-like DNA-binding domain superfamily/Winged helix DNA-binding domain"/>
    <property type="match status" value="1"/>
</dbReference>
<dbReference type="Proteomes" id="UP001273505">
    <property type="component" value="Unassembled WGS sequence"/>
</dbReference>
<evidence type="ECO:0000256" key="4">
    <source>
        <dbReference type="ARBA" id="ARBA00023163"/>
    </source>
</evidence>
<dbReference type="InterPro" id="IPR005119">
    <property type="entry name" value="LysR_subst-bd"/>
</dbReference>
<dbReference type="InterPro" id="IPR036388">
    <property type="entry name" value="WH-like_DNA-bd_sf"/>
</dbReference>
<dbReference type="SUPFAM" id="SSF46785">
    <property type="entry name" value="Winged helix' DNA-binding domain"/>
    <property type="match status" value="1"/>
</dbReference>
<keyword evidence="3" id="KW-0238">DNA-binding</keyword>
<dbReference type="EMBL" id="JAXAFO010000040">
    <property type="protein sequence ID" value="MDX6851132.1"/>
    <property type="molecule type" value="Genomic_DNA"/>
</dbReference>
<name>A0ABU4S3N9_9GAMM</name>
<accession>A0ABU4S3N9</accession>
<keyword evidence="2" id="KW-0805">Transcription regulation</keyword>
<comment type="similarity">
    <text evidence="1">Belongs to the LysR transcriptional regulatory family.</text>
</comment>
<protein>
    <submittedName>
        <fullName evidence="6">LysR family transcriptional regulator</fullName>
    </submittedName>
</protein>
<reference evidence="6 7" key="1">
    <citation type="submission" date="2023-11" db="EMBL/GenBank/DDBJ databases">
        <title>Gilvimarinus fulvus sp. nov., isolated from the surface of Kelp.</title>
        <authorList>
            <person name="Sun Y.Y."/>
            <person name="Gong Y."/>
            <person name="Du Z.J."/>
        </authorList>
    </citation>
    <scope>NUCLEOTIDE SEQUENCE [LARGE SCALE GENOMIC DNA]</scope>
    <source>
        <strain evidence="6 7">SDUM040013</strain>
    </source>
</reference>
<feature type="domain" description="HTH lysR-type" evidence="5">
    <location>
        <begin position="1"/>
        <end position="59"/>
    </location>
</feature>
<evidence type="ECO:0000256" key="2">
    <source>
        <dbReference type="ARBA" id="ARBA00023015"/>
    </source>
</evidence>